<accession>A0A9D2E6U3</accession>
<reference evidence="2" key="1">
    <citation type="journal article" date="2021" name="PeerJ">
        <title>Extensive microbial diversity within the chicken gut microbiome revealed by metagenomics and culture.</title>
        <authorList>
            <person name="Gilroy R."/>
            <person name="Ravi A."/>
            <person name="Getino M."/>
            <person name="Pursley I."/>
            <person name="Horton D.L."/>
            <person name="Alikhan N.F."/>
            <person name="Baker D."/>
            <person name="Gharbi K."/>
            <person name="Hall N."/>
            <person name="Watson M."/>
            <person name="Adriaenssens E.M."/>
            <person name="Foster-Nyarko E."/>
            <person name="Jarju S."/>
            <person name="Secka A."/>
            <person name="Antonio M."/>
            <person name="Oren A."/>
            <person name="Chaudhuri R.R."/>
            <person name="La Ragione R."/>
            <person name="Hildebrand F."/>
            <person name="Pallen M.J."/>
        </authorList>
    </citation>
    <scope>NUCLEOTIDE SEQUENCE</scope>
    <source>
        <strain evidence="2">ChiHjej9B8-1298</strain>
    </source>
</reference>
<protein>
    <submittedName>
        <fullName evidence="2">Glycosyltransferase</fullName>
    </submittedName>
</protein>
<organism evidence="2 3">
    <name type="scientific">Candidatus Bacteroides merdigallinarum</name>
    <dbReference type="NCBI Taxonomy" id="2838473"/>
    <lineage>
        <taxon>Bacteria</taxon>
        <taxon>Pseudomonadati</taxon>
        <taxon>Bacteroidota</taxon>
        <taxon>Bacteroidia</taxon>
        <taxon>Bacteroidales</taxon>
        <taxon>Bacteroidaceae</taxon>
        <taxon>Bacteroides</taxon>
    </lineage>
</organism>
<dbReference type="InterPro" id="IPR029044">
    <property type="entry name" value="Nucleotide-diphossugar_trans"/>
</dbReference>
<comment type="caution">
    <text evidence="2">The sequence shown here is derived from an EMBL/GenBank/DDBJ whole genome shotgun (WGS) entry which is preliminary data.</text>
</comment>
<dbReference type="PANTHER" id="PTHR43685:SF2">
    <property type="entry name" value="GLYCOSYLTRANSFERASE 2-LIKE DOMAIN-CONTAINING PROTEIN"/>
    <property type="match status" value="1"/>
</dbReference>
<dbReference type="Pfam" id="PF00535">
    <property type="entry name" value="Glycos_transf_2"/>
    <property type="match status" value="1"/>
</dbReference>
<dbReference type="PANTHER" id="PTHR43685">
    <property type="entry name" value="GLYCOSYLTRANSFERASE"/>
    <property type="match status" value="1"/>
</dbReference>
<dbReference type="AlphaFoldDB" id="A0A9D2E6U3"/>
<evidence type="ECO:0000259" key="1">
    <source>
        <dbReference type="Pfam" id="PF00535"/>
    </source>
</evidence>
<dbReference type="InterPro" id="IPR050834">
    <property type="entry name" value="Glycosyltransf_2"/>
</dbReference>
<proteinExistence type="predicted"/>
<dbReference type="Gene3D" id="3.90.550.10">
    <property type="entry name" value="Spore Coat Polysaccharide Biosynthesis Protein SpsA, Chain A"/>
    <property type="match status" value="1"/>
</dbReference>
<reference evidence="2" key="2">
    <citation type="submission" date="2021-04" db="EMBL/GenBank/DDBJ databases">
        <authorList>
            <person name="Gilroy R."/>
        </authorList>
    </citation>
    <scope>NUCLEOTIDE SEQUENCE</scope>
    <source>
        <strain evidence="2">ChiHjej9B8-1298</strain>
    </source>
</reference>
<dbReference type="InterPro" id="IPR001173">
    <property type="entry name" value="Glyco_trans_2-like"/>
</dbReference>
<evidence type="ECO:0000313" key="3">
    <source>
        <dbReference type="Proteomes" id="UP000824028"/>
    </source>
</evidence>
<feature type="domain" description="Glycosyltransferase 2-like" evidence="1">
    <location>
        <begin position="7"/>
        <end position="179"/>
    </location>
</feature>
<dbReference type="Proteomes" id="UP000824028">
    <property type="component" value="Unassembled WGS sequence"/>
</dbReference>
<evidence type="ECO:0000313" key="2">
    <source>
        <dbReference type="EMBL" id="HIZ32059.1"/>
    </source>
</evidence>
<name>A0A9D2E6U3_9BACE</name>
<dbReference type="EMBL" id="DXBX01000005">
    <property type="protein sequence ID" value="HIZ32059.1"/>
    <property type="molecule type" value="Genomic_DNA"/>
</dbReference>
<dbReference type="SUPFAM" id="SSF53448">
    <property type="entry name" value="Nucleotide-diphospho-sugar transferases"/>
    <property type="match status" value="1"/>
</dbReference>
<sequence>MENIPVSVIVPNYNYARYLPRRIESILNQTFRDFELILLDDASTDGSAALLETYRTDPRVTHLVVNEANTGSPFRQWMKGILLARGKYVWVAEADDLAEPDFLETCVRLAEAYPDTALCYAGSLLIDEQGNVQQGRDINHWGRRARKEYTHFPGPAFAEHNLYWKNYTVNASGILFRREYAVRLAHSDFLEMRYCGDWLFWFQMAMQGSVVEVYKNLNYFRQHAQKATLRSHRSGQGIAEDIRVLHYMETCLPALGTCKKRLRHGMIYRKIKRQHLDPQSEQALHRQLRTLLHSTPADYRLERWSQVLRLIIPTLPTRKRDRLK</sequence>
<gene>
    <name evidence="2" type="ORF">H9814_00715</name>
</gene>